<accession>A0A841CAD5</accession>
<dbReference type="Proteomes" id="UP000547510">
    <property type="component" value="Unassembled WGS sequence"/>
</dbReference>
<reference evidence="1 2" key="1">
    <citation type="submission" date="2020-08" db="EMBL/GenBank/DDBJ databases">
        <title>Genomic Encyclopedia of Type Strains, Phase III (KMG-III): the genomes of soil and plant-associated and newly described type strains.</title>
        <authorList>
            <person name="Whitman W."/>
        </authorList>
    </citation>
    <scope>NUCLEOTIDE SEQUENCE [LARGE SCALE GENOMIC DNA]</scope>
    <source>
        <strain evidence="1 2">CECT 8640</strain>
    </source>
</reference>
<sequence length="47" mass="5199">MNGYADFAVPSFAQERLWVTDWISPGNPVRNPGFAPALECRQTSAVM</sequence>
<proteinExistence type="predicted"/>
<dbReference type="RefSeq" id="WP_184687718.1">
    <property type="nucleotide sequence ID" value="NZ_JACHJN010000001.1"/>
</dbReference>
<comment type="caution">
    <text evidence="1">The sequence shown here is derived from an EMBL/GenBank/DDBJ whole genome shotgun (WGS) entry which is preliminary data.</text>
</comment>
<evidence type="ECO:0000313" key="1">
    <source>
        <dbReference type="EMBL" id="MBB5953903.1"/>
    </source>
</evidence>
<dbReference type="AlphaFoldDB" id="A0A841CAD5"/>
<name>A0A841CAD5_9PSEU</name>
<protein>
    <submittedName>
        <fullName evidence="1">Uncharacterized protein</fullName>
    </submittedName>
</protein>
<gene>
    <name evidence="1" type="ORF">FHS29_000473</name>
</gene>
<keyword evidence="2" id="KW-1185">Reference proteome</keyword>
<evidence type="ECO:0000313" key="2">
    <source>
        <dbReference type="Proteomes" id="UP000547510"/>
    </source>
</evidence>
<dbReference type="EMBL" id="JACHJN010000001">
    <property type="protein sequence ID" value="MBB5953903.1"/>
    <property type="molecule type" value="Genomic_DNA"/>
</dbReference>
<organism evidence="1 2">
    <name type="scientific">Saccharothrix tamanrassetensis</name>
    <dbReference type="NCBI Taxonomy" id="1051531"/>
    <lineage>
        <taxon>Bacteria</taxon>
        <taxon>Bacillati</taxon>
        <taxon>Actinomycetota</taxon>
        <taxon>Actinomycetes</taxon>
        <taxon>Pseudonocardiales</taxon>
        <taxon>Pseudonocardiaceae</taxon>
        <taxon>Saccharothrix</taxon>
    </lineage>
</organism>